<sequence length="315" mass="36747">MVEIVFPKVLLLKMEKIEPIIPTYKEINDFLASIPADYRTTDPNLYCLRLKPNEGSINNYKPPFRKDFYFIALVNSAGQTKITYDNTNVTNLNSFLVFQSPGLLYSFYRDNSANGFLIYFKKECFSFFRPDFEKEFPFFNILHTNFFKLNQAKFKEFAPHFEEVFEAYQNSRDSQHTIAAVKLLALLYQLKEFTTAFNQWETGSTTPQQLLLQKFIQLVNNYYIEKRTIEEYAELLAVTPNHLSQTVKSASGKNAHSFITDRLISEVKSLIQYTSFDIAEIAYQLHFSDPANFGKFFKKHTGLTPLEFRKQTGQK</sequence>
<dbReference type="PRINTS" id="PR00032">
    <property type="entry name" value="HTHARAC"/>
</dbReference>
<evidence type="ECO:0000313" key="5">
    <source>
        <dbReference type="EMBL" id="MFC5271183.1"/>
    </source>
</evidence>
<dbReference type="InterPro" id="IPR009057">
    <property type="entry name" value="Homeodomain-like_sf"/>
</dbReference>
<evidence type="ECO:0000256" key="1">
    <source>
        <dbReference type="ARBA" id="ARBA00023015"/>
    </source>
</evidence>
<dbReference type="SUPFAM" id="SSF46689">
    <property type="entry name" value="Homeodomain-like"/>
    <property type="match status" value="1"/>
</dbReference>
<proteinExistence type="predicted"/>
<accession>A0ABW0ED45</accession>
<evidence type="ECO:0000256" key="3">
    <source>
        <dbReference type="ARBA" id="ARBA00023163"/>
    </source>
</evidence>
<dbReference type="RefSeq" id="WP_378017550.1">
    <property type="nucleotide sequence ID" value="NZ_JBHSKT010000006.1"/>
</dbReference>
<keyword evidence="1" id="KW-0805">Transcription regulation</keyword>
<dbReference type="PROSITE" id="PS01124">
    <property type="entry name" value="HTH_ARAC_FAMILY_2"/>
    <property type="match status" value="1"/>
</dbReference>
<dbReference type="Proteomes" id="UP001596161">
    <property type="component" value="Unassembled WGS sequence"/>
</dbReference>
<protein>
    <submittedName>
        <fullName evidence="5">Helix-turn-helix domain-containing protein</fullName>
    </submittedName>
</protein>
<feature type="domain" description="HTH araC/xylS-type" evidence="4">
    <location>
        <begin position="213"/>
        <end position="311"/>
    </location>
</feature>
<dbReference type="Gene3D" id="1.10.10.60">
    <property type="entry name" value="Homeodomain-like"/>
    <property type="match status" value="1"/>
</dbReference>
<keyword evidence="2" id="KW-0238">DNA-binding</keyword>
<dbReference type="InterPro" id="IPR020449">
    <property type="entry name" value="Tscrpt_reg_AraC-type_HTH"/>
</dbReference>
<keyword evidence="6" id="KW-1185">Reference proteome</keyword>
<dbReference type="EMBL" id="JBHSKT010000006">
    <property type="protein sequence ID" value="MFC5271183.1"/>
    <property type="molecule type" value="Genomic_DNA"/>
</dbReference>
<dbReference type="InterPro" id="IPR018060">
    <property type="entry name" value="HTH_AraC"/>
</dbReference>
<keyword evidence="3" id="KW-0804">Transcription</keyword>
<dbReference type="SMART" id="SM00342">
    <property type="entry name" value="HTH_ARAC"/>
    <property type="match status" value="1"/>
</dbReference>
<dbReference type="PANTHER" id="PTHR43280:SF32">
    <property type="entry name" value="TRANSCRIPTIONAL REGULATORY PROTEIN"/>
    <property type="match status" value="1"/>
</dbReference>
<evidence type="ECO:0000256" key="2">
    <source>
        <dbReference type="ARBA" id="ARBA00023125"/>
    </source>
</evidence>
<gene>
    <name evidence="5" type="ORF">ACFPIB_11220</name>
</gene>
<evidence type="ECO:0000313" key="6">
    <source>
        <dbReference type="Proteomes" id="UP001596161"/>
    </source>
</evidence>
<dbReference type="Pfam" id="PF12833">
    <property type="entry name" value="HTH_18"/>
    <property type="match status" value="1"/>
</dbReference>
<comment type="caution">
    <text evidence="5">The sequence shown here is derived from an EMBL/GenBank/DDBJ whole genome shotgun (WGS) entry which is preliminary data.</text>
</comment>
<evidence type="ECO:0000259" key="4">
    <source>
        <dbReference type="PROSITE" id="PS01124"/>
    </source>
</evidence>
<reference evidence="6" key="1">
    <citation type="journal article" date="2019" name="Int. J. Syst. Evol. Microbiol.">
        <title>The Global Catalogue of Microorganisms (GCM) 10K type strain sequencing project: providing services to taxonomists for standard genome sequencing and annotation.</title>
        <authorList>
            <consortium name="The Broad Institute Genomics Platform"/>
            <consortium name="The Broad Institute Genome Sequencing Center for Infectious Disease"/>
            <person name="Wu L."/>
            <person name="Ma J."/>
        </authorList>
    </citation>
    <scope>NUCLEOTIDE SEQUENCE [LARGE SCALE GENOMIC DNA]</scope>
    <source>
        <strain evidence="6">KACC 12602</strain>
    </source>
</reference>
<organism evidence="5 6">
    <name type="scientific">Adhaeribacter terreus</name>
    <dbReference type="NCBI Taxonomy" id="529703"/>
    <lineage>
        <taxon>Bacteria</taxon>
        <taxon>Pseudomonadati</taxon>
        <taxon>Bacteroidota</taxon>
        <taxon>Cytophagia</taxon>
        <taxon>Cytophagales</taxon>
        <taxon>Hymenobacteraceae</taxon>
        <taxon>Adhaeribacter</taxon>
    </lineage>
</organism>
<name>A0ABW0ED45_9BACT</name>
<dbReference type="PANTHER" id="PTHR43280">
    <property type="entry name" value="ARAC-FAMILY TRANSCRIPTIONAL REGULATOR"/>
    <property type="match status" value="1"/>
</dbReference>